<dbReference type="InterPro" id="IPR020456">
    <property type="entry name" value="Acylphosphatase"/>
</dbReference>
<comment type="catalytic activity">
    <reaction evidence="1">
        <text>an acyl phosphate + H2O = a carboxylate + phosphate + H(+)</text>
        <dbReference type="Rhea" id="RHEA:14965"/>
        <dbReference type="ChEBI" id="CHEBI:15377"/>
        <dbReference type="ChEBI" id="CHEBI:15378"/>
        <dbReference type="ChEBI" id="CHEBI:29067"/>
        <dbReference type="ChEBI" id="CHEBI:43474"/>
        <dbReference type="ChEBI" id="CHEBI:59918"/>
        <dbReference type="EC" id="3.6.1.7"/>
    </reaction>
</comment>
<protein>
    <recommendedName>
        <fullName evidence="1">acylphosphatase</fullName>
        <ecNumber evidence="1">3.6.1.7</ecNumber>
    </recommendedName>
</protein>
<dbReference type="EMBL" id="LNGD01000023">
    <property type="protein sequence ID" value="KYC52847.1"/>
    <property type="molecule type" value="Genomic_DNA"/>
</dbReference>
<dbReference type="PATRIC" id="fig|1705564.3.peg.621"/>
<comment type="caution">
    <text evidence="4">The sequence shown here is derived from an EMBL/GenBank/DDBJ whole genome shotgun (WGS) entry which is preliminary data.</text>
</comment>
<feature type="active site" evidence="1">
    <location>
        <position position="19"/>
    </location>
</feature>
<evidence type="ECO:0000259" key="3">
    <source>
        <dbReference type="PROSITE" id="PS51160"/>
    </source>
</evidence>
<keyword evidence="1 4" id="KW-0378">Hydrolase</keyword>
<dbReference type="AlphaFoldDB" id="A0A150J6I3"/>
<proteinExistence type="inferred from homology"/>
<dbReference type="GO" id="GO:0003998">
    <property type="term" value="F:acylphosphatase activity"/>
    <property type="evidence" value="ECO:0007669"/>
    <property type="project" value="UniProtKB-EC"/>
</dbReference>
<evidence type="ECO:0000313" key="4">
    <source>
        <dbReference type="EMBL" id="KYC52847.1"/>
    </source>
</evidence>
<accession>A0A150J6I3</accession>
<dbReference type="EC" id="3.6.1.7" evidence="1"/>
<dbReference type="PANTHER" id="PTHR47268:SF4">
    <property type="entry name" value="ACYLPHOSPHATASE"/>
    <property type="match status" value="1"/>
</dbReference>
<reference evidence="4 5" key="1">
    <citation type="journal article" date="2016" name="ISME J.">
        <title>Chasing the elusive Euryarchaeota class WSA2: genomes reveal a uniquely fastidious methyl-reducing methanogen.</title>
        <authorList>
            <person name="Nobu M.K."/>
            <person name="Narihiro T."/>
            <person name="Kuroda K."/>
            <person name="Mei R."/>
            <person name="Liu W.T."/>
        </authorList>
    </citation>
    <scope>NUCLEOTIDE SEQUENCE [LARGE SCALE GENOMIC DNA]</scope>
    <source>
        <strain evidence="4">U1lsi0528_Bin089</strain>
    </source>
</reference>
<evidence type="ECO:0000256" key="2">
    <source>
        <dbReference type="RuleBase" id="RU004168"/>
    </source>
</evidence>
<dbReference type="InterPro" id="IPR036046">
    <property type="entry name" value="Acylphosphatase-like_dom_sf"/>
</dbReference>
<dbReference type="Gene3D" id="3.30.70.100">
    <property type="match status" value="1"/>
</dbReference>
<dbReference type="PRINTS" id="PR00112">
    <property type="entry name" value="ACYLPHPHTASE"/>
</dbReference>
<dbReference type="PROSITE" id="PS00151">
    <property type="entry name" value="ACYLPHOSPHATASE_2"/>
    <property type="match status" value="1"/>
</dbReference>
<dbReference type="PANTHER" id="PTHR47268">
    <property type="entry name" value="ACYLPHOSPHATASE"/>
    <property type="match status" value="1"/>
</dbReference>
<dbReference type="Proteomes" id="UP000075578">
    <property type="component" value="Unassembled WGS sequence"/>
</dbReference>
<dbReference type="PROSITE" id="PS51160">
    <property type="entry name" value="ACYLPHOSPHATASE_3"/>
    <property type="match status" value="1"/>
</dbReference>
<evidence type="ECO:0000256" key="1">
    <source>
        <dbReference type="PROSITE-ProRule" id="PRU00520"/>
    </source>
</evidence>
<dbReference type="Pfam" id="PF00708">
    <property type="entry name" value="Acylphosphatase"/>
    <property type="match status" value="1"/>
</dbReference>
<name>A0A150J6I3_9EURY</name>
<dbReference type="SUPFAM" id="SSF54975">
    <property type="entry name" value="Acylphosphatase/BLUF domain-like"/>
    <property type="match status" value="1"/>
</dbReference>
<gene>
    <name evidence="4" type="primary">acyP</name>
    <name evidence="4" type="ORF">AMQ74_00608</name>
</gene>
<organism evidence="4 5">
    <name type="scientific">Candidatus Methanofastidiosum methylothiophilum</name>
    <dbReference type="NCBI Taxonomy" id="1705564"/>
    <lineage>
        <taxon>Archaea</taxon>
        <taxon>Methanobacteriati</taxon>
        <taxon>Methanobacteriota</taxon>
        <taxon>Stenosarchaea group</taxon>
        <taxon>Candidatus Methanofastidiosia</taxon>
        <taxon>Candidatus Methanofastidiosales</taxon>
        <taxon>Candidatus Methanofastidiosaceae</taxon>
        <taxon>Candidatus Methanofastidiosum</taxon>
    </lineage>
</organism>
<evidence type="ECO:0000313" key="5">
    <source>
        <dbReference type="Proteomes" id="UP000075578"/>
    </source>
</evidence>
<feature type="domain" description="Acylphosphatase-like" evidence="3">
    <location>
        <begin position="4"/>
        <end position="90"/>
    </location>
</feature>
<comment type="similarity">
    <text evidence="2">Belongs to the acylphosphatase family.</text>
</comment>
<feature type="active site" evidence="1">
    <location>
        <position position="37"/>
    </location>
</feature>
<dbReference type="InterPro" id="IPR017968">
    <property type="entry name" value="Acylphosphatase_CS"/>
</dbReference>
<dbReference type="InterPro" id="IPR001792">
    <property type="entry name" value="Acylphosphatase-like_dom"/>
</dbReference>
<sequence length="90" mass="10471">MMKRVRVYVYGLVQGVFYRANAQKEAERLRVTGYVRNLPDGRVEALIEGEDLCVDKMISWCEVGPKYSRVDKVEVITEQYKGEFKDFSIT</sequence>